<keyword evidence="9" id="KW-1185">Reference proteome</keyword>
<feature type="compositionally biased region" description="Low complexity" evidence="6">
    <location>
        <begin position="1"/>
        <end position="18"/>
    </location>
</feature>
<dbReference type="PANTHER" id="PTHR12406:SF41">
    <property type="entry name" value="BRUMMER, ISOFORM B-RELATED"/>
    <property type="match status" value="1"/>
</dbReference>
<accession>A0A1B0CVG2</accession>
<feature type="coiled-coil region" evidence="5">
    <location>
        <begin position="507"/>
        <end position="687"/>
    </location>
</feature>
<dbReference type="InterPro" id="IPR007282">
    <property type="entry name" value="NOT2/3/5_C"/>
</dbReference>
<dbReference type="GO" id="GO:0019433">
    <property type="term" value="P:triglyceride catabolic process"/>
    <property type="evidence" value="ECO:0007669"/>
    <property type="project" value="TreeGrafter"/>
</dbReference>
<dbReference type="EMBL" id="AJWK01030489">
    <property type="status" value="NOT_ANNOTATED_CDS"/>
    <property type="molecule type" value="Genomic_DNA"/>
</dbReference>
<dbReference type="GO" id="GO:0016020">
    <property type="term" value="C:membrane"/>
    <property type="evidence" value="ECO:0007669"/>
    <property type="project" value="TreeGrafter"/>
</dbReference>
<dbReference type="SUPFAM" id="SSF52151">
    <property type="entry name" value="FabD/lysophospholipase-like"/>
    <property type="match status" value="2"/>
</dbReference>
<feature type="short sequence motif" description="GXSXG" evidence="4">
    <location>
        <begin position="1374"/>
        <end position="1378"/>
    </location>
</feature>
<dbReference type="CDD" id="cd07218">
    <property type="entry name" value="Pat_iPLA2"/>
    <property type="match status" value="1"/>
</dbReference>
<feature type="region of interest" description="Disordered" evidence="6">
    <location>
        <begin position="1"/>
        <end position="87"/>
    </location>
</feature>
<feature type="active site" description="Proton acceptor" evidence="4">
    <location>
        <position position="1495"/>
    </location>
</feature>
<dbReference type="InterPro" id="IPR033562">
    <property type="entry name" value="PLPL"/>
</dbReference>
<feature type="coiled-coil region" evidence="5">
    <location>
        <begin position="732"/>
        <end position="790"/>
    </location>
</feature>
<feature type="coiled-coil region" evidence="5">
    <location>
        <begin position="1099"/>
        <end position="1254"/>
    </location>
</feature>
<evidence type="ECO:0000256" key="5">
    <source>
        <dbReference type="SAM" id="Coils"/>
    </source>
</evidence>
<dbReference type="GO" id="GO:2000036">
    <property type="term" value="P:regulation of stem cell population maintenance"/>
    <property type="evidence" value="ECO:0007669"/>
    <property type="project" value="UniProtKB-ARBA"/>
</dbReference>
<feature type="coiled-coil region" evidence="5">
    <location>
        <begin position="947"/>
        <end position="981"/>
    </location>
</feature>
<dbReference type="EnsemblMetazoa" id="LLOJ008947-RA">
    <property type="protein sequence ID" value="LLOJ008947-PA"/>
    <property type="gene ID" value="LLOJ008947"/>
</dbReference>
<proteinExistence type="predicted"/>
<dbReference type="GO" id="GO:0055088">
    <property type="term" value="P:lipid homeostasis"/>
    <property type="evidence" value="ECO:0007669"/>
    <property type="project" value="TreeGrafter"/>
</dbReference>
<feature type="active site" description="Nucleophile" evidence="4">
    <location>
        <position position="1376"/>
    </location>
</feature>
<feature type="compositionally biased region" description="Basic and acidic residues" evidence="6">
    <location>
        <begin position="381"/>
        <end position="392"/>
    </location>
</feature>
<keyword evidence="5" id="KW-0175">Coiled coil</keyword>
<evidence type="ECO:0000256" key="6">
    <source>
        <dbReference type="SAM" id="MobiDB-lite"/>
    </source>
</evidence>
<protein>
    <recommendedName>
        <fullName evidence="1">triacylglycerol lipase</fullName>
        <ecNumber evidence="1">3.1.1.3</ecNumber>
    </recommendedName>
</protein>
<dbReference type="InterPro" id="IPR038635">
    <property type="entry name" value="CCR4-NOT_su2/3/5_C_sf"/>
</dbReference>
<feature type="short sequence motif" description="DGA/G" evidence="4">
    <location>
        <begin position="1495"/>
        <end position="1497"/>
    </location>
</feature>
<dbReference type="FunFam" id="3.40.1090.10:FF:000017">
    <property type="entry name" value="Patatin-like phospholipase domain-containing protein 2"/>
    <property type="match status" value="1"/>
</dbReference>
<feature type="region of interest" description="Disordered" evidence="6">
    <location>
        <begin position="369"/>
        <end position="392"/>
    </location>
</feature>
<dbReference type="VEuPathDB" id="VectorBase:LLONM1_011589"/>
<evidence type="ECO:0000256" key="1">
    <source>
        <dbReference type="ARBA" id="ARBA00013279"/>
    </source>
</evidence>
<evidence type="ECO:0000313" key="9">
    <source>
        <dbReference type="Proteomes" id="UP000092461"/>
    </source>
</evidence>
<dbReference type="EMBL" id="AJWK01030491">
    <property type="status" value="NOT_ANNOTATED_CDS"/>
    <property type="molecule type" value="Genomic_DNA"/>
</dbReference>
<feature type="region of interest" description="Disordered" evidence="6">
    <location>
        <begin position="1013"/>
        <end position="1037"/>
    </location>
</feature>
<dbReference type="VEuPathDB" id="VectorBase:LLOJ008947"/>
<dbReference type="EMBL" id="AJWK01030488">
    <property type="status" value="NOT_ANNOTATED_CDS"/>
    <property type="molecule type" value="Genomic_DNA"/>
</dbReference>
<dbReference type="GO" id="GO:0006355">
    <property type="term" value="P:regulation of DNA-templated transcription"/>
    <property type="evidence" value="ECO:0007669"/>
    <property type="project" value="InterPro"/>
</dbReference>
<dbReference type="VEuPathDB" id="VectorBase:LLONM1_001164"/>
<name>A0A1B0CVG2_LUTLO</name>
<keyword evidence="3 4" id="KW-0443">Lipid metabolism</keyword>
<dbReference type="GO" id="GO:0004806">
    <property type="term" value="F:triacylglycerol lipase activity"/>
    <property type="evidence" value="ECO:0007669"/>
    <property type="project" value="UniProtKB-EC"/>
</dbReference>
<feature type="compositionally biased region" description="Polar residues" evidence="6">
    <location>
        <begin position="1013"/>
        <end position="1029"/>
    </location>
</feature>
<feature type="coiled-coil region" evidence="5">
    <location>
        <begin position="1045"/>
        <end position="1072"/>
    </location>
</feature>
<feature type="domain" description="PNPLA" evidence="7">
    <location>
        <begin position="1341"/>
        <end position="1508"/>
    </location>
</feature>
<dbReference type="FunFam" id="3.40.1090.10:FF:000003">
    <property type="entry name" value="Patatin-like phospholipase domain-containing protein 2"/>
    <property type="match status" value="1"/>
</dbReference>
<feature type="compositionally biased region" description="Low complexity" evidence="6">
    <location>
        <begin position="50"/>
        <end position="63"/>
    </location>
</feature>
<evidence type="ECO:0000256" key="3">
    <source>
        <dbReference type="ARBA" id="ARBA00023098"/>
    </source>
</evidence>
<dbReference type="FunFam" id="2.30.30.1020:FF:000005">
    <property type="entry name" value="Regena, isoform C"/>
    <property type="match status" value="1"/>
</dbReference>
<dbReference type="Proteomes" id="UP000092461">
    <property type="component" value="Unassembled WGS sequence"/>
</dbReference>
<reference evidence="8" key="1">
    <citation type="submission" date="2020-05" db="UniProtKB">
        <authorList>
            <consortium name="EnsemblMetazoa"/>
        </authorList>
    </citation>
    <scope>IDENTIFICATION</scope>
    <source>
        <strain evidence="8">Jacobina</strain>
    </source>
</reference>
<feature type="short sequence motif" description="GXGXXG" evidence="4">
    <location>
        <begin position="1345"/>
        <end position="1350"/>
    </location>
</feature>
<evidence type="ECO:0000256" key="2">
    <source>
        <dbReference type="ARBA" id="ARBA00022801"/>
    </source>
</evidence>
<dbReference type="GO" id="GO:0005811">
    <property type="term" value="C:lipid droplet"/>
    <property type="evidence" value="ECO:0007669"/>
    <property type="project" value="TreeGrafter"/>
</dbReference>
<dbReference type="Pfam" id="PF01734">
    <property type="entry name" value="Patatin"/>
    <property type="match status" value="1"/>
</dbReference>
<sequence>MGTFMQSSRGYGSQSGSGLNNFHSVFGGSGRDAGTPPLLDLSEFPSLTNSRGQSDGGSQQTSGALQPPGSKPYVGMVKQPTSEQSEFQMSSEDFPALPGTQATDGSVGVVGPGGMVTPGGIDGNGEKLIREGGPMTGQAGMGMELQSDSLVGGVTEKALKRGVQTSPDGKVTNIPASMVNNQFGMVGLLTFIRAAESDPNLVSLAMGQDLTTLGLNLNSPENLYPAFGGPFSDQPCRPQDIDFHVPPEYMVNMSIRDKLAQPVLKKYKDDLLFFLFYTNVGDVMQLAAAAELHSRDWRYHIEEKVWISRLPGISHYDKNGTTERGTYYYFDAQNWRRVVKDLQIDTGKKAGKMDQGVSLFQGNPSIQVADNSVDYDEEEEDRRRRGAEIQNELDRMFEDDTADESEHFNNHFGAQGNPQQPWQMRAPTQGGTFIPVAGDMPRQGGEDGQMQRILEIRTQEAFELKKTLANEKKAHEVEMGKLEKCLAIANAEKERAIMTRTQANDLLVESKAKCSELNSTVARLQAKVQELQKQNSDMLVEIDSTNRMLKDSEMERRRVEGNALQRKEQLREMERKEAEVEKLQQQVNGLLKKVDDRELELRTWEKRYKELERSREAIIVEKTDTINDLMRTLGETQEQCNDLLSRPDLKHENFQLKQHIGALEKQADEMQKRIEGLTMQLHSTNQEINLIETLADGSPINFVTADRKLPSSTPLSVETKHLTIRDELYRSLGALKEKREDIRKLQEEVRAKSLEIESLKEANNNSLIKIAEYEKEVMKLTQKLRLYEKESKGNHRISDGSDDLKEITCKFCGEFSDTAQTLLRESQVEIEKLKNEYCSLSSAKNDLLREINELKSQDFVKQLERLQNECDSLKRALEDKEDTIREKEKLIEKQKWDFEKEIAVLKEKHEKDKLENITKWRSQRNDSRDCSNCLNQLSDITKQEIANIQLQKDCANYLREINHLRAELKESADTVNDLHARLGLKEEQNRVIADLKEQAAKFGEFIKNCSTASTPQKVDSRDASVSTSPDMEGGYRDPGLIDQYAKAYAEEIKKLELEHRQKELRAEEAFRKLTAYRDEMQKEFEQKIHILRVAILSERKEYEQVIKDKETEMEHSTEEHNKIVNKYKQDLNRLRQQIEELQQMVRELKKQNETEKNAVMDLMTEWNLEKENVKLREVEMRRLLEETTQKYEGAKQKALNYKKYSEQQDAHMKKEYDRIKQSYESYKIKLEQRLDELKKNYEKIMDEKITKMEDEYVRKLERFKETQGHSLTPKMNLSFAGCGFLGIYHVGVAIGFKQYAPHLLLDKISGASAGSLAAVGLLCDLPLEFSQGHSLTPKMNLSFAGCGFLGIYHVGVAIGFKQYAPHLLLDKISGASAGSLAAVGLLCDLPLAEMTSEMLRISMIARSHKLGPFSPRFNINSILLEGLHKFLPADAHLRVNGRLHISLTRVCDGKNVIVSHFNSREELFQALICSCFVPIFSGFLPPRFHGARYMDGGFSDNLPTINENTVTVSPFCGESDICPRDKSSQLFHVNFANTSIEISRQNINRFSYILMPPKAEILSNMCQQGFDDALRFLQRNNLINCNRCIEVQTQITMQDTQMYVEDYDPECKDCTEHRKHASRGNLPDTVVHVLEAAIDSANKGIVAWLFNRKLPSIVRRLTSFLPSVLPTSLTKEVYWDDEIDEEAPSEVCVEKTI</sequence>
<dbReference type="GO" id="GO:0005737">
    <property type="term" value="C:cytoplasm"/>
    <property type="evidence" value="ECO:0007669"/>
    <property type="project" value="TreeGrafter"/>
</dbReference>
<evidence type="ECO:0000259" key="7">
    <source>
        <dbReference type="PROSITE" id="PS51635"/>
    </source>
</evidence>
<evidence type="ECO:0000313" key="8">
    <source>
        <dbReference type="EnsemblMetazoa" id="LLOJ008947-PA"/>
    </source>
</evidence>
<dbReference type="VEuPathDB" id="VectorBase:LLONM1_010112"/>
<keyword evidence="4" id="KW-0442">Lipid degradation</keyword>
<feature type="coiled-coil region" evidence="5">
    <location>
        <begin position="816"/>
        <end position="897"/>
    </location>
</feature>
<dbReference type="PANTHER" id="PTHR12406">
    <property type="entry name" value="CALCIUM-INDEPENDENT PHOSPHOLIPASE A2 IPLA2 -RELATED"/>
    <property type="match status" value="1"/>
</dbReference>
<dbReference type="InterPro" id="IPR016035">
    <property type="entry name" value="Acyl_Trfase/lysoPLipase"/>
</dbReference>
<keyword evidence="2 4" id="KW-0378">Hydrolase</keyword>
<dbReference type="PROSITE" id="PS51635">
    <property type="entry name" value="PNPLA"/>
    <property type="match status" value="1"/>
</dbReference>
<dbReference type="Pfam" id="PF04153">
    <property type="entry name" value="NOT2_3_5_C"/>
    <property type="match status" value="1"/>
</dbReference>
<dbReference type="EC" id="3.1.1.3" evidence="1"/>
<dbReference type="EMBL" id="AJWK01030490">
    <property type="status" value="NOT_ANNOTATED_CDS"/>
    <property type="molecule type" value="Genomic_DNA"/>
</dbReference>
<dbReference type="Gene3D" id="2.30.30.1020">
    <property type="entry name" value="CCR4-NOT complex subunit 2/3/5, C-terminal domain"/>
    <property type="match status" value="1"/>
</dbReference>
<dbReference type="Gene3D" id="3.40.1090.10">
    <property type="entry name" value="Cytosolic phospholipase A2 catalytic domain"/>
    <property type="match status" value="3"/>
</dbReference>
<dbReference type="InterPro" id="IPR002641">
    <property type="entry name" value="PNPLA_dom"/>
</dbReference>
<organism evidence="8 9">
    <name type="scientific">Lutzomyia longipalpis</name>
    <name type="common">Sand fly</name>
    <dbReference type="NCBI Taxonomy" id="7200"/>
    <lineage>
        <taxon>Eukaryota</taxon>
        <taxon>Metazoa</taxon>
        <taxon>Ecdysozoa</taxon>
        <taxon>Arthropoda</taxon>
        <taxon>Hexapoda</taxon>
        <taxon>Insecta</taxon>
        <taxon>Pterygota</taxon>
        <taxon>Neoptera</taxon>
        <taxon>Endopterygota</taxon>
        <taxon>Diptera</taxon>
        <taxon>Nematocera</taxon>
        <taxon>Psychodoidea</taxon>
        <taxon>Psychodidae</taxon>
        <taxon>Lutzomyia</taxon>
        <taxon>Lutzomyia</taxon>
    </lineage>
</organism>
<evidence type="ECO:0000256" key="4">
    <source>
        <dbReference type="PROSITE-ProRule" id="PRU01161"/>
    </source>
</evidence>